<feature type="signal peptide" evidence="7">
    <location>
        <begin position="1"/>
        <end position="22"/>
    </location>
</feature>
<dbReference type="GO" id="GO:0006508">
    <property type="term" value="P:proteolysis"/>
    <property type="evidence" value="ECO:0007669"/>
    <property type="project" value="UniProtKB-KW"/>
</dbReference>
<dbReference type="PROSITE" id="PS51892">
    <property type="entry name" value="SUBTILASE"/>
    <property type="match status" value="1"/>
</dbReference>
<dbReference type="PANTHER" id="PTHR43806">
    <property type="entry name" value="PEPTIDASE S8"/>
    <property type="match status" value="1"/>
</dbReference>
<name>A0A418V9Q3_9DEIO</name>
<keyword evidence="4 5" id="KW-0720">Serine protease</keyword>
<feature type="active site" description="Charge relay system" evidence="5">
    <location>
        <position position="226"/>
    </location>
</feature>
<feature type="active site" description="Charge relay system" evidence="5">
    <location>
        <position position="376"/>
    </location>
</feature>
<keyword evidence="3 5" id="KW-0378">Hydrolase</keyword>
<sequence length="538" mass="54701">MKNFATSTWLPALAGLTLALTACGTLPNTQTPPKLSVVNGTDDLQSVKLGTQAPLLVSQNAQAIEGQYIVVLKDGAAPQLSAQNLAGQGMSAQSLSAQHLVAQTFGLNAQGLTLLQVYGTAVQGFAARLSAQNLSHLRLDPRVKYIEQDAISASSATQSGATWGLDRIDQRNRPLNGSYVYNTTASNVTAYIIDSGIYTGHSQFGGRAFWGGNWTGDGNNYDCNGHGTHVAGTVGSATYGVAKGIRLIAVKVLGCDGYGANSGIIGGINWAASNRNGPAVANISITGGYSQAVNDSVNSAVNSGLIIAIAAGNNGDNACNYSPASADNGINVGNVTSSDTRNSSSNYGACLDLFAPGTNITSTSASGGTTVMSGTSMATPHVAGVIALYLSANPNAGFSSVKSALLGSATTNILGSIGSGSPNRMLYSQLGGGTTPTPQPGSATYSAYLQQGQTATAPALAGFSYTGGTLTGTLSGPSGTDFDLYLQKLSSGSWVTVASSEGSASSEKITYGASSGTYRWRIYAYTGSGNMTLAETRQ</sequence>
<dbReference type="InterPro" id="IPR023828">
    <property type="entry name" value="Peptidase_S8_Ser-AS"/>
</dbReference>
<keyword evidence="11" id="KW-1185">Reference proteome</keyword>
<dbReference type="PROSITE" id="PS00138">
    <property type="entry name" value="SUBTILASE_SER"/>
    <property type="match status" value="1"/>
</dbReference>
<keyword evidence="7" id="KW-0732">Signal</keyword>
<reference evidence="10 11" key="1">
    <citation type="submission" date="2018-09" db="EMBL/GenBank/DDBJ databases">
        <authorList>
            <person name="Zhu H."/>
        </authorList>
    </citation>
    <scope>NUCLEOTIDE SEQUENCE [LARGE SCALE GENOMIC DNA]</scope>
    <source>
        <strain evidence="10 11">K2S05-167</strain>
    </source>
</reference>
<dbReference type="InterPro" id="IPR034193">
    <property type="entry name" value="PCSK9_ProteinaseK-like"/>
</dbReference>
<evidence type="ECO:0000256" key="2">
    <source>
        <dbReference type="ARBA" id="ARBA00022670"/>
    </source>
</evidence>
<dbReference type="GO" id="GO:0004252">
    <property type="term" value="F:serine-type endopeptidase activity"/>
    <property type="evidence" value="ECO:0007669"/>
    <property type="project" value="UniProtKB-UniRule"/>
</dbReference>
<comment type="similarity">
    <text evidence="1 5 6">Belongs to the peptidase S8 family.</text>
</comment>
<evidence type="ECO:0000256" key="3">
    <source>
        <dbReference type="ARBA" id="ARBA00022801"/>
    </source>
</evidence>
<dbReference type="Gene3D" id="3.40.50.200">
    <property type="entry name" value="Peptidase S8/S53 domain"/>
    <property type="match status" value="1"/>
</dbReference>
<dbReference type="InterPro" id="IPR036852">
    <property type="entry name" value="Peptidase_S8/S53_dom_sf"/>
</dbReference>
<dbReference type="Gene3D" id="2.60.120.380">
    <property type="match status" value="1"/>
</dbReference>
<evidence type="ECO:0000256" key="5">
    <source>
        <dbReference type="PROSITE-ProRule" id="PRU01240"/>
    </source>
</evidence>
<dbReference type="PROSITE" id="PS00137">
    <property type="entry name" value="SUBTILASE_HIS"/>
    <property type="match status" value="1"/>
</dbReference>
<dbReference type="Gene3D" id="3.30.70.80">
    <property type="entry name" value="Peptidase S8 propeptide/proteinase inhibitor I9"/>
    <property type="match status" value="1"/>
</dbReference>
<dbReference type="PANTHER" id="PTHR43806:SF11">
    <property type="entry name" value="CEREVISIN-RELATED"/>
    <property type="match status" value="1"/>
</dbReference>
<dbReference type="CDD" id="cd04077">
    <property type="entry name" value="Peptidases_S8_PCSK9_ProteinaseK_like"/>
    <property type="match status" value="1"/>
</dbReference>
<evidence type="ECO:0000313" key="11">
    <source>
        <dbReference type="Proteomes" id="UP000286287"/>
    </source>
</evidence>
<feature type="domain" description="Inhibitor I9" evidence="9">
    <location>
        <begin position="67"/>
        <end position="151"/>
    </location>
</feature>
<feature type="domain" description="Peptidase S8/S53" evidence="8">
    <location>
        <begin position="189"/>
        <end position="412"/>
    </location>
</feature>
<evidence type="ECO:0000256" key="1">
    <source>
        <dbReference type="ARBA" id="ARBA00011073"/>
    </source>
</evidence>
<dbReference type="EMBL" id="QYUJ01000014">
    <property type="protein sequence ID" value="RJF72845.1"/>
    <property type="molecule type" value="Genomic_DNA"/>
</dbReference>
<protein>
    <submittedName>
        <fullName evidence="10">S8 family peptidase</fullName>
    </submittedName>
</protein>
<dbReference type="InterPro" id="IPR010259">
    <property type="entry name" value="S8pro/Inhibitor_I9"/>
</dbReference>
<feature type="chain" id="PRO_5019415201" evidence="7">
    <location>
        <begin position="23"/>
        <end position="538"/>
    </location>
</feature>
<dbReference type="PROSITE" id="PS00136">
    <property type="entry name" value="SUBTILASE_ASP"/>
    <property type="match status" value="1"/>
</dbReference>
<dbReference type="OrthoDB" id="9798386at2"/>
<dbReference type="SUPFAM" id="SSF54897">
    <property type="entry name" value="Protease propeptides/inhibitors"/>
    <property type="match status" value="1"/>
</dbReference>
<dbReference type="RefSeq" id="WP_119765367.1">
    <property type="nucleotide sequence ID" value="NZ_QYUJ01000014.1"/>
</dbReference>
<feature type="active site" description="Charge relay system" evidence="5">
    <location>
        <position position="194"/>
    </location>
</feature>
<gene>
    <name evidence="10" type="ORF">D3875_16145</name>
</gene>
<evidence type="ECO:0000313" key="10">
    <source>
        <dbReference type="EMBL" id="RJF72845.1"/>
    </source>
</evidence>
<evidence type="ECO:0000256" key="6">
    <source>
        <dbReference type="RuleBase" id="RU003355"/>
    </source>
</evidence>
<comment type="caution">
    <text evidence="10">The sequence shown here is derived from an EMBL/GenBank/DDBJ whole genome shotgun (WGS) entry which is preliminary data.</text>
</comment>
<dbReference type="SUPFAM" id="SSF89260">
    <property type="entry name" value="Collagen-binding domain"/>
    <property type="match status" value="1"/>
</dbReference>
<proteinExistence type="inferred from homology"/>
<evidence type="ECO:0000256" key="7">
    <source>
        <dbReference type="SAM" id="SignalP"/>
    </source>
</evidence>
<accession>A0A418V9Q3</accession>
<dbReference type="GO" id="GO:0005615">
    <property type="term" value="C:extracellular space"/>
    <property type="evidence" value="ECO:0007669"/>
    <property type="project" value="TreeGrafter"/>
</dbReference>
<dbReference type="PRINTS" id="PR00723">
    <property type="entry name" value="SUBTILISIN"/>
</dbReference>
<dbReference type="InterPro" id="IPR050131">
    <property type="entry name" value="Peptidase_S8_subtilisin-like"/>
</dbReference>
<dbReference type="Proteomes" id="UP000286287">
    <property type="component" value="Unassembled WGS sequence"/>
</dbReference>
<evidence type="ECO:0000256" key="4">
    <source>
        <dbReference type="ARBA" id="ARBA00022825"/>
    </source>
</evidence>
<dbReference type="FunFam" id="3.40.50.200:FF:000014">
    <property type="entry name" value="Proteinase K"/>
    <property type="match status" value="1"/>
</dbReference>
<dbReference type="InterPro" id="IPR022398">
    <property type="entry name" value="Peptidase_S8_His-AS"/>
</dbReference>
<dbReference type="InterPro" id="IPR037045">
    <property type="entry name" value="S8pro/Inhibitor_I9_sf"/>
</dbReference>
<dbReference type="InterPro" id="IPR000209">
    <property type="entry name" value="Peptidase_S8/S53_dom"/>
</dbReference>
<keyword evidence="2 5" id="KW-0645">Protease</keyword>
<dbReference type="Pfam" id="PF00082">
    <property type="entry name" value="Peptidase_S8"/>
    <property type="match status" value="1"/>
</dbReference>
<dbReference type="PROSITE" id="PS51257">
    <property type="entry name" value="PROKAR_LIPOPROTEIN"/>
    <property type="match status" value="1"/>
</dbReference>
<dbReference type="SUPFAM" id="SSF52743">
    <property type="entry name" value="Subtilisin-like"/>
    <property type="match status" value="1"/>
</dbReference>
<dbReference type="InterPro" id="IPR023827">
    <property type="entry name" value="Peptidase_S8_Asp-AS"/>
</dbReference>
<evidence type="ECO:0000259" key="8">
    <source>
        <dbReference type="Pfam" id="PF00082"/>
    </source>
</evidence>
<dbReference type="InterPro" id="IPR015500">
    <property type="entry name" value="Peptidase_S8_subtilisin-rel"/>
</dbReference>
<organism evidence="10 11">
    <name type="scientific">Deinococcus cavernae</name>
    <dbReference type="NCBI Taxonomy" id="2320857"/>
    <lineage>
        <taxon>Bacteria</taxon>
        <taxon>Thermotogati</taxon>
        <taxon>Deinococcota</taxon>
        <taxon>Deinococci</taxon>
        <taxon>Deinococcales</taxon>
        <taxon>Deinococcaceae</taxon>
        <taxon>Deinococcus</taxon>
    </lineage>
</organism>
<dbReference type="AlphaFoldDB" id="A0A418V9Q3"/>
<dbReference type="Pfam" id="PF05922">
    <property type="entry name" value="Inhibitor_I9"/>
    <property type="match status" value="1"/>
</dbReference>
<evidence type="ECO:0000259" key="9">
    <source>
        <dbReference type="Pfam" id="PF05922"/>
    </source>
</evidence>